<proteinExistence type="predicted"/>
<sequence>MGPRHCEVEQCRCDTKQVRMQSREPWCHAHGKGSQGQRSEQPKRSILGLQLKRMVWLMVVCLLVRTSHQQLLMVYQVGRHGLRSSKTTFEGIVKDKDQDFKIHHDSLTKLGLRQTFQRGEDVMNMDIPNLTSIDNAKFRSTNTSRSILSAYAHVLGMFGSPDCK</sequence>
<gene>
    <name evidence="1" type="ORF">EHAR0213_LOCUS4129</name>
</gene>
<dbReference type="Gene3D" id="3.40.50.1240">
    <property type="entry name" value="Phosphoglycerate mutase-like"/>
    <property type="match status" value="1"/>
</dbReference>
<reference evidence="1" key="1">
    <citation type="submission" date="2021-01" db="EMBL/GenBank/DDBJ databases">
        <authorList>
            <person name="Corre E."/>
            <person name="Pelletier E."/>
            <person name="Niang G."/>
            <person name="Scheremetjew M."/>
            <person name="Finn R."/>
            <person name="Kale V."/>
            <person name="Holt S."/>
            <person name="Cochrane G."/>
            <person name="Meng A."/>
            <person name="Brown T."/>
            <person name="Cohen L."/>
        </authorList>
    </citation>
    <scope>NUCLEOTIDE SEQUENCE</scope>
    <source>
        <strain evidence="1">FSP1.4</strain>
    </source>
</reference>
<organism evidence="1">
    <name type="scientific">Euplotes harpa</name>
    <dbReference type="NCBI Taxonomy" id="151035"/>
    <lineage>
        <taxon>Eukaryota</taxon>
        <taxon>Sar</taxon>
        <taxon>Alveolata</taxon>
        <taxon>Ciliophora</taxon>
        <taxon>Intramacronucleata</taxon>
        <taxon>Spirotrichea</taxon>
        <taxon>Hypotrichia</taxon>
        <taxon>Euplotida</taxon>
        <taxon>Euplotidae</taxon>
        <taxon>Euplotes</taxon>
    </lineage>
</organism>
<dbReference type="SUPFAM" id="SSF53254">
    <property type="entry name" value="Phosphoglycerate mutase-like"/>
    <property type="match status" value="1"/>
</dbReference>
<name>A0A7S3N3X2_9SPIT</name>
<dbReference type="InterPro" id="IPR029033">
    <property type="entry name" value="His_PPase_superfam"/>
</dbReference>
<evidence type="ECO:0000313" key="1">
    <source>
        <dbReference type="EMBL" id="CAE0345220.1"/>
    </source>
</evidence>
<dbReference type="EMBL" id="HBII01009680">
    <property type="protein sequence ID" value="CAE0345220.1"/>
    <property type="molecule type" value="Transcribed_RNA"/>
</dbReference>
<protein>
    <submittedName>
        <fullName evidence="1">Uncharacterized protein</fullName>
    </submittedName>
</protein>
<accession>A0A7S3N3X2</accession>
<dbReference type="AlphaFoldDB" id="A0A7S3N3X2"/>